<dbReference type="KEGG" id="aqg:HRU87_02495"/>
<gene>
    <name evidence="1" type="ORF">HRU87_02495</name>
</gene>
<dbReference type="Proteomes" id="UP000501003">
    <property type="component" value="Chromosome"/>
</dbReference>
<sequence length="98" mass="11535">MQKDRRRRGRQHRQQRDLDITRLRMSLPSVVQKRGVEFQVQQSTGANAEEGKSWICPVCSIDIEPGVVHTVAWDLHRGVNTRRHFHNHCFKIFDGELF</sequence>
<organism evidence="1 2">
    <name type="scientific">Aquiluna borgnonia</name>
    <dbReference type="NCBI Taxonomy" id="2499157"/>
    <lineage>
        <taxon>Bacteria</taxon>
        <taxon>Bacillati</taxon>
        <taxon>Actinomycetota</taxon>
        <taxon>Actinomycetes</taxon>
        <taxon>Micrococcales</taxon>
        <taxon>Microbacteriaceae</taxon>
        <taxon>Luna cluster</taxon>
        <taxon>Luna-1 subcluster</taxon>
        <taxon>Aquiluna</taxon>
    </lineage>
</organism>
<reference evidence="1 2" key="1">
    <citation type="submission" date="2020-05" db="EMBL/GenBank/DDBJ databases">
        <title>Aquirufa sp. strain 15G-AUS-rot a new Aquirufa species.</title>
        <authorList>
            <person name="Pitt A."/>
            <person name="Hahn M.W."/>
        </authorList>
    </citation>
    <scope>NUCLEOTIDE SEQUENCE [LARGE SCALE GENOMIC DNA]</scope>
    <source>
        <strain evidence="1 2">15G-AUS-rot</strain>
    </source>
</reference>
<evidence type="ECO:0000313" key="1">
    <source>
        <dbReference type="EMBL" id="QKJ25088.1"/>
    </source>
</evidence>
<accession>A0A7D4QFZ5</accession>
<proteinExistence type="predicted"/>
<name>A0A7D4QFZ5_9MICO</name>
<dbReference type="EMBL" id="CP054056">
    <property type="protein sequence ID" value="QKJ25088.1"/>
    <property type="molecule type" value="Genomic_DNA"/>
</dbReference>
<dbReference type="RefSeq" id="WP_173493385.1">
    <property type="nucleotide sequence ID" value="NZ_CP054056.1"/>
</dbReference>
<keyword evidence="2" id="KW-1185">Reference proteome</keyword>
<dbReference type="AlphaFoldDB" id="A0A7D4QFZ5"/>
<evidence type="ECO:0000313" key="2">
    <source>
        <dbReference type="Proteomes" id="UP000501003"/>
    </source>
</evidence>
<protein>
    <submittedName>
        <fullName evidence="1">Uncharacterized protein</fullName>
    </submittedName>
</protein>